<gene>
    <name evidence="1" type="ORF">HMPREF3195_01232</name>
</gene>
<organism evidence="1 2">
    <name type="scientific">Peptostreptococcus anaerobius</name>
    <dbReference type="NCBI Taxonomy" id="1261"/>
    <lineage>
        <taxon>Bacteria</taxon>
        <taxon>Bacillati</taxon>
        <taxon>Bacillota</taxon>
        <taxon>Clostridia</taxon>
        <taxon>Peptostreptococcales</taxon>
        <taxon>Peptostreptococcaceae</taxon>
        <taxon>Peptostreptococcus</taxon>
    </lineage>
</organism>
<reference evidence="1 2" key="1">
    <citation type="submission" date="2016-02" db="EMBL/GenBank/DDBJ databases">
        <authorList>
            <person name="Wen L."/>
            <person name="He K."/>
            <person name="Yang H."/>
        </authorList>
    </citation>
    <scope>NUCLEOTIDE SEQUENCE [LARGE SCALE GENOMIC DNA]</scope>
    <source>
        <strain evidence="1 2">MJR8628A</strain>
    </source>
</reference>
<dbReference type="PATRIC" id="fig|1261.5.peg.1235"/>
<dbReference type="AlphaFoldDB" id="A0A135YQQ3"/>
<name>A0A135YQQ3_9FIRM</name>
<evidence type="ECO:0000313" key="2">
    <source>
        <dbReference type="Proteomes" id="UP000070326"/>
    </source>
</evidence>
<evidence type="ECO:0000313" key="1">
    <source>
        <dbReference type="EMBL" id="KXI11739.1"/>
    </source>
</evidence>
<protein>
    <submittedName>
        <fullName evidence="1">Uncharacterized protein</fullName>
    </submittedName>
</protein>
<proteinExistence type="predicted"/>
<accession>A0A135YQQ3</accession>
<dbReference type="STRING" id="1261.HMPREF3195_01232"/>
<dbReference type="Proteomes" id="UP000070326">
    <property type="component" value="Unassembled WGS sequence"/>
</dbReference>
<comment type="caution">
    <text evidence="1">The sequence shown here is derived from an EMBL/GenBank/DDBJ whole genome shotgun (WGS) entry which is preliminary data.</text>
</comment>
<sequence>MLCKIKTTKKISKEKKIVRKLEREDYYTKVCHKPDSNSLR</sequence>
<dbReference type="EMBL" id="LSQZ01000064">
    <property type="protein sequence ID" value="KXI11739.1"/>
    <property type="molecule type" value="Genomic_DNA"/>
</dbReference>